<keyword evidence="1" id="KW-0472">Membrane</keyword>
<dbReference type="EMBL" id="JADGMQ010000003">
    <property type="protein sequence ID" value="MBI1620422.1"/>
    <property type="molecule type" value="Genomic_DNA"/>
</dbReference>
<dbReference type="Gene3D" id="1.20.210.10">
    <property type="entry name" value="Cytochrome c oxidase-like, subunit I domain"/>
    <property type="match status" value="1"/>
</dbReference>
<keyword evidence="1" id="KW-0812">Transmembrane</keyword>
<feature type="transmembrane region" description="Helical" evidence="1">
    <location>
        <begin position="70"/>
        <end position="90"/>
    </location>
</feature>
<evidence type="ECO:0000313" key="2">
    <source>
        <dbReference type="EMBL" id="MBI1620422.1"/>
    </source>
</evidence>
<dbReference type="SUPFAM" id="SSF81442">
    <property type="entry name" value="Cytochrome c oxidase subunit I-like"/>
    <property type="match status" value="1"/>
</dbReference>
<feature type="transmembrane region" description="Helical" evidence="1">
    <location>
        <begin position="40"/>
        <end position="58"/>
    </location>
</feature>
<evidence type="ECO:0000256" key="1">
    <source>
        <dbReference type="SAM" id="Phobius"/>
    </source>
</evidence>
<dbReference type="RefSeq" id="WP_198475761.1">
    <property type="nucleotide sequence ID" value="NZ_JADGMQ010000003.1"/>
</dbReference>
<keyword evidence="3" id="KW-1185">Reference proteome</keyword>
<proteinExistence type="predicted"/>
<organism evidence="2 3">
    <name type="scientific">Aquamicrobium zhengzhouense</name>
    <dbReference type="NCBI Taxonomy" id="2781738"/>
    <lineage>
        <taxon>Bacteria</taxon>
        <taxon>Pseudomonadati</taxon>
        <taxon>Pseudomonadota</taxon>
        <taxon>Alphaproteobacteria</taxon>
        <taxon>Hyphomicrobiales</taxon>
        <taxon>Phyllobacteriaceae</taxon>
        <taxon>Aquamicrobium</taxon>
    </lineage>
</organism>
<comment type="caution">
    <text evidence="2">The sequence shown here is derived from an EMBL/GenBank/DDBJ whole genome shotgun (WGS) entry which is preliminary data.</text>
</comment>
<keyword evidence="1" id="KW-1133">Transmembrane helix</keyword>
<feature type="transmembrane region" description="Helical" evidence="1">
    <location>
        <begin position="96"/>
        <end position="119"/>
    </location>
</feature>
<evidence type="ECO:0000313" key="3">
    <source>
        <dbReference type="Proteomes" id="UP000601789"/>
    </source>
</evidence>
<accession>A0ABS0SAZ1</accession>
<dbReference type="Proteomes" id="UP000601789">
    <property type="component" value="Unassembled WGS sequence"/>
</dbReference>
<reference evidence="2 3" key="1">
    <citation type="submission" date="2020-10" db="EMBL/GenBank/DDBJ databases">
        <title>Aquamicrobium zhengzhouensis sp. nov., a exopolysaccharide producing bacterium isolated from farmland soil.</title>
        <authorList>
            <person name="Wang X."/>
        </authorList>
    </citation>
    <scope>NUCLEOTIDE SEQUENCE [LARGE SCALE GENOMIC DNA]</scope>
    <source>
        <strain evidence="3">cd-1</strain>
    </source>
</reference>
<gene>
    <name evidence="2" type="ORF">IOD40_07065</name>
</gene>
<dbReference type="InterPro" id="IPR036927">
    <property type="entry name" value="Cyt_c_oxase-like_su1_sf"/>
</dbReference>
<name>A0ABS0SAZ1_9HYPH</name>
<feature type="transmembrane region" description="Helical" evidence="1">
    <location>
        <begin position="7"/>
        <end position="28"/>
    </location>
</feature>
<sequence>MPLISRMYYLCALGFLIAGVLVGLHMSISHDHSAVGAHAHINLLGWVTMAIFGTYHALNPDGAARRLARVQFYTYTFGVVLMTPSLYLLVTGNPALEPIVAVASIIVFIGVLMFGLIVLRDGRKSRADIPRIRTDPVG</sequence>
<evidence type="ECO:0008006" key="4">
    <source>
        <dbReference type="Google" id="ProtNLM"/>
    </source>
</evidence>
<protein>
    <recommendedName>
        <fullName evidence="4">Cytochrome C and Quinol oxidase polypeptide I</fullName>
    </recommendedName>
</protein>